<feature type="compositionally biased region" description="Polar residues" evidence="10">
    <location>
        <begin position="1"/>
        <end position="13"/>
    </location>
</feature>
<feature type="region of interest" description="Disordered" evidence="10">
    <location>
        <begin position="1"/>
        <end position="20"/>
    </location>
</feature>
<sequence>MSETETATKTDSITAPDAMDKKLPQTVEIKDAGPCKKHVKVTVDRAVIDTRFDEKFTDIVRSNDVQINGFRPKKAPRKMIEQRYKKAVASEIKTEVLMASLEQLADEQQISPLAPPDLNPHTIVIPESGPFIYEFDIEVRPEFDLPNFKGLKLRKPVHAITDEDVKRETARILEPYGQVVPKEGDNPTVALNDIITVDLTIKHDGRELNTIKETRMKVEKRLALADGVAEDFGKTLSGAKVGEERTVNIVLSKEIQNPALAGATVQATFKILDVKTIKLPELNAETVTEFGVKGVEQFNELIRVRLERQMEYVQRQAARTEVFKQLAGEQKWDLPEDLLKRQARKTLARRVMEMRSSGMTDDQIAGRQRMLEIDAIRSTSEALKEHFVLQKIAEVEKLEIEDADIENEIAEVAERSGESYRKVRARMEKDDLIEALATELLERKALDLVLQDATYDEYEWNPAADDQDEVSTISNETITEEQSAAPAPAAEGEAKG</sequence>
<dbReference type="PIRSF" id="PIRSF003095">
    <property type="entry name" value="Trigger_factor"/>
    <property type="match status" value="1"/>
</dbReference>
<comment type="catalytic activity">
    <reaction evidence="1 9">
        <text>[protein]-peptidylproline (omega=180) = [protein]-peptidylproline (omega=0)</text>
        <dbReference type="Rhea" id="RHEA:16237"/>
        <dbReference type="Rhea" id="RHEA-COMP:10747"/>
        <dbReference type="Rhea" id="RHEA-COMP:10748"/>
        <dbReference type="ChEBI" id="CHEBI:83833"/>
        <dbReference type="ChEBI" id="CHEBI:83834"/>
        <dbReference type="EC" id="5.2.1.8"/>
    </reaction>
</comment>
<dbReference type="Gene3D" id="1.10.3120.10">
    <property type="entry name" value="Trigger factor, C-terminal domain"/>
    <property type="match status" value="1"/>
</dbReference>
<reference evidence="14" key="1">
    <citation type="submission" date="2019-08" db="EMBL/GenBank/DDBJ databases">
        <title>Limnoglobus roseus gen. nov., sp. nov., a novel freshwater planctomycete with a giant genome from the family Gemmataceae.</title>
        <authorList>
            <person name="Kulichevskaya I.S."/>
            <person name="Naumoff D.G."/>
            <person name="Miroshnikov K."/>
            <person name="Ivanova A."/>
            <person name="Philippov D.A."/>
            <person name="Hakobyan A."/>
            <person name="Rijpstra I.C."/>
            <person name="Sinninghe Damste J.S."/>
            <person name="Liesack W."/>
            <person name="Dedysh S.N."/>
        </authorList>
    </citation>
    <scope>NUCLEOTIDE SEQUENCE [LARGE SCALE GENOMIC DNA]</scope>
    <source>
        <strain evidence="14">PX52</strain>
    </source>
</reference>
<evidence type="ECO:0000313" key="14">
    <source>
        <dbReference type="Proteomes" id="UP000324974"/>
    </source>
</evidence>
<evidence type="ECO:0000256" key="3">
    <source>
        <dbReference type="ARBA" id="ARBA00013194"/>
    </source>
</evidence>
<evidence type="ECO:0000313" key="13">
    <source>
        <dbReference type="EMBL" id="QEL20307.1"/>
    </source>
</evidence>
<dbReference type="InterPro" id="IPR005215">
    <property type="entry name" value="Trig_fac"/>
</dbReference>
<feature type="region of interest" description="Disordered" evidence="10">
    <location>
        <begin position="460"/>
        <end position="496"/>
    </location>
</feature>
<feature type="domain" description="Trigger factor ribosome-binding bacterial" evidence="11">
    <location>
        <begin position="27"/>
        <end position="171"/>
    </location>
</feature>
<evidence type="ECO:0000256" key="1">
    <source>
        <dbReference type="ARBA" id="ARBA00000971"/>
    </source>
</evidence>
<dbReference type="KEGG" id="lrs:PX52LOC_07400"/>
<dbReference type="SUPFAM" id="SSF54534">
    <property type="entry name" value="FKBP-like"/>
    <property type="match status" value="1"/>
</dbReference>
<dbReference type="OrthoDB" id="9767721at2"/>
<dbReference type="Proteomes" id="UP000324974">
    <property type="component" value="Chromosome"/>
</dbReference>
<dbReference type="GO" id="GO:0043335">
    <property type="term" value="P:protein unfolding"/>
    <property type="evidence" value="ECO:0007669"/>
    <property type="project" value="TreeGrafter"/>
</dbReference>
<dbReference type="EMBL" id="CP042425">
    <property type="protein sequence ID" value="QEL20307.1"/>
    <property type="molecule type" value="Genomic_DNA"/>
</dbReference>
<evidence type="ECO:0000256" key="6">
    <source>
        <dbReference type="ARBA" id="ARBA00023186"/>
    </source>
</evidence>
<keyword evidence="9" id="KW-0963">Cytoplasm</keyword>
<feature type="compositionally biased region" description="Acidic residues" evidence="10">
    <location>
        <begin position="460"/>
        <end position="469"/>
    </location>
</feature>
<comment type="subcellular location">
    <subcellularLocation>
        <location evidence="9">Cytoplasm</location>
    </subcellularLocation>
    <text evidence="9">About half TF is bound to the ribosome near the polypeptide exit tunnel while the other half is free in the cytoplasm.</text>
</comment>
<accession>A0A5C1AQ49</accession>
<comment type="function">
    <text evidence="9">Involved in protein export. Acts as a chaperone by maintaining the newly synthesized protein in an open conformation. Functions as a peptidyl-prolyl cis-trans isomerase.</text>
</comment>
<dbReference type="GO" id="GO:0051083">
    <property type="term" value="P:'de novo' cotranslational protein folding"/>
    <property type="evidence" value="ECO:0007669"/>
    <property type="project" value="TreeGrafter"/>
</dbReference>
<dbReference type="EC" id="5.2.1.8" evidence="3 9"/>
<evidence type="ECO:0000256" key="8">
    <source>
        <dbReference type="ARBA" id="ARBA00029986"/>
    </source>
</evidence>
<keyword evidence="5 9" id="KW-0697">Rotamase</keyword>
<dbReference type="InterPro" id="IPR046357">
    <property type="entry name" value="PPIase_dom_sf"/>
</dbReference>
<keyword evidence="9" id="KW-0132">Cell division</keyword>
<keyword evidence="6 9" id="KW-0143">Chaperone</keyword>
<dbReference type="InterPro" id="IPR036611">
    <property type="entry name" value="Trigger_fac_ribosome-bd_sf"/>
</dbReference>
<evidence type="ECO:0000256" key="10">
    <source>
        <dbReference type="SAM" id="MobiDB-lite"/>
    </source>
</evidence>
<proteinExistence type="inferred from homology"/>
<protein>
    <recommendedName>
        <fullName evidence="4 9">Trigger factor</fullName>
        <shortName evidence="9">TF</shortName>
        <ecNumber evidence="3 9">5.2.1.8</ecNumber>
    </recommendedName>
    <alternativeName>
        <fullName evidence="8 9">PPIase</fullName>
    </alternativeName>
</protein>
<dbReference type="PANTHER" id="PTHR30560">
    <property type="entry name" value="TRIGGER FACTOR CHAPERONE AND PEPTIDYL-PROLYL CIS/TRANS ISOMERASE"/>
    <property type="match status" value="1"/>
</dbReference>
<keyword evidence="7 9" id="KW-0413">Isomerase</keyword>
<organism evidence="13 14">
    <name type="scientific">Limnoglobus roseus</name>
    <dbReference type="NCBI Taxonomy" id="2598579"/>
    <lineage>
        <taxon>Bacteria</taxon>
        <taxon>Pseudomonadati</taxon>
        <taxon>Planctomycetota</taxon>
        <taxon>Planctomycetia</taxon>
        <taxon>Gemmatales</taxon>
        <taxon>Gemmataceae</taxon>
        <taxon>Limnoglobus</taxon>
    </lineage>
</organism>
<dbReference type="RefSeq" id="WP_149114617.1">
    <property type="nucleotide sequence ID" value="NZ_CP042425.1"/>
</dbReference>
<feature type="domain" description="Trigger factor C-terminal" evidence="12">
    <location>
        <begin position="295"/>
        <end position="450"/>
    </location>
</feature>
<evidence type="ECO:0000256" key="9">
    <source>
        <dbReference type="HAMAP-Rule" id="MF_00303"/>
    </source>
</evidence>
<dbReference type="InterPro" id="IPR027304">
    <property type="entry name" value="Trigger_fact/SurA_dom_sf"/>
</dbReference>
<dbReference type="InterPro" id="IPR008880">
    <property type="entry name" value="Trigger_fac_C"/>
</dbReference>
<dbReference type="PANTHER" id="PTHR30560:SF3">
    <property type="entry name" value="TRIGGER FACTOR-LIKE PROTEIN TIG, CHLOROPLASTIC"/>
    <property type="match status" value="1"/>
</dbReference>
<keyword evidence="9" id="KW-0131">Cell cycle</keyword>
<evidence type="ECO:0000256" key="7">
    <source>
        <dbReference type="ARBA" id="ARBA00023235"/>
    </source>
</evidence>
<dbReference type="SUPFAM" id="SSF109998">
    <property type="entry name" value="Triger factor/SurA peptide-binding domain-like"/>
    <property type="match status" value="1"/>
</dbReference>
<dbReference type="AlphaFoldDB" id="A0A5C1AQ49"/>
<dbReference type="Gene3D" id="3.30.70.1050">
    <property type="entry name" value="Trigger factor ribosome-binding domain"/>
    <property type="match status" value="1"/>
</dbReference>
<dbReference type="SUPFAM" id="SSF102735">
    <property type="entry name" value="Trigger factor ribosome-binding domain"/>
    <property type="match status" value="1"/>
</dbReference>
<dbReference type="HAMAP" id="MF_00303">
    <property type="entry name" value="Trigger_factor_Tig"/>
    <property type="match status" value="1"/>
</dbReference>
<keyword evidence="14" id="KW-1185">Reference proteome</keyword>
<evidence type="ECO:0000256" key="5">
    <source>
        <dbReference type="ARBA" id="ARBA00023110"/>
    </source>
</evidence>
<name>A0A5C1AQ49_9BACT</name>
<dbReference type="GO" id="GO:0003755">
    <property type="term" value="F:peptidyl-prolyl cis-trans isomerase activity"/>
    <property type="evidence" value="ECO:0007669"/>
    <property type="project" value="UniProtKB-UniRule"/>
</dbReference>
<dbReference type="GO" id="GO:0051301">
    <property type="term" value="P:cell division"/>
    <property type="evidence" value="ECO:0007669"/>
    <property type="project" value="UniProtKB-KW"/>
</dbReference>
<dbReference type="InterPro" id="IPR037041">
    <property type="entry name" value="Trigger_fac_C_sf"/>
</dbReference>
<feature type="compositionally biased region" description="Low complexity" evidence="10">
    <location>
        <begin position="484"/>
        <end position="496"/>
    </location>
</feature>
<dbReference type="Pfam" id="PF05697">
    <property type="entry name" value="Trigger_N"/>
    <property type="match status" value="1"/>
</dbReference>
<dbReference type="NCBIfam" id="TIGR00115">
    <property type="entry name" value="tig"/>
    <property type="match status" value="1"/>
</dbReference>
<dbReference type="Pfam" id="PF05698">
    <property type="entry name" value="Trigger_C"/>
    <property type="match status" value="1"/>
</dbReference>
<evidence type="ECO:0000256" key="2">
    <source>
        <dbReference type="ARBA" id="ARBA00005464"/>
    </source>
</evidence>
<comment type="similarity">
    <text evidence="2 9">Belongs to the FKBP-type PPIase family. Tig subfamily.</text>
</comment>
<evidence type="ECO:0000259" key="11">
    <source>
        <dbReference type="Pfam" id="PF05697"/>
    </source>
</evidence>
<evidence type="ECO:0000259" key="12">
    <source>
        <dbReference type="Pfam" id="PF05698"/>
    </source>
</evidence>
<comment type="domain">
    <text evidence="9">Consists of 3 domains; the N-terminus binds the ribosome, the middle domain has PPIase activity, while the C-terminus has intrinsic chaperone activity on its own.</text>
</comment>
<dbReference type="GO" id="GO:0043022">
    <property type="term" value="F:ribosome binding"/>
    <property type="evidence" value="ECO:0007669"/>
    <property type="project" value="TreeGrafter"/>
</dbReference>
<gene>
    <name evidence="9 13" type="primary">tig</name>
    <name evidence="13" type="ORF">PX52LOC_07400</name>
</gene>
<evidence type="ECO:0000256" key="4">
    <source>
        <dbReference type="ARBA" id="ARBA00016902"/>
    </source>
</evidence>
<feature type="compositionally biased region" description="Polar residues" evidence="10">
    <location>
        <begin position="470"/>
        <end position="482"/>
    </location>
</feature>
<dbReference type="GO" id="GO:0015031">
    <property type="term" value="P:protein transport"/>
    <property type="evidence" value="ECO:0007669"/>
    <property type="project" value="UniProtKB-UniRule"/>
</dbReference>
<dbReference type="GO" id="GO:0044183">
    <property type="term" value="F:protein folding chaperone"/>
    <property type="evidence" value="ECO:0007669"/>
    <property type="project" value="TreeGrafter"/>
</dbReference>
<dbReference type="InterPro" id="IPR008881">
    <property type="entry name" value="Trigger_fac_ribosome-bd_bac"/>
</dbReference>
<dbReference type="Gene3D" id="3.10.50.40">
    <property type="match status" value="1"/>
</dbReference>
<dbReference type="GO" id="GO:0005737">
    <property type="term" value="C:cytoplasm"/>
    <property type="evidence" value="ECO:0007669"/>
    <property type="project" value="UniProtKB-SubCell"/>
</dbReference>